<keyword evidence="11" id="KW-1185">Reference proteome</keyword>
<dbReference type="Pfam" id="PF10516">
    <property type="entry name" value="SHNi-TPR"/>
    <property type="match status" value="1"/>
</dbReference>
<dbReference type="PROSITE" id="PS50005">
    <property type="entry name" value="TPR"/>
    <property type="match status" value="1"/>
</dbReference>
<keyword evidence="3" id="KW-0677">Repeat</keyword>
<proteinExistence type="inferred from homology"/>
<dbReference type="GeneID" id="94196323"/>
<evidence type="ECO:0000259" key="9">
    <source>
        <dbReference type="Pfam" id="PF10516"/>
    </source>
</evidence>
<evidence type="ECO:0000256" key="7">
    <source>
        <dbReference type="SAM" id="Coils"/>
    </source>
</evidence>
<dbReference type="InterPro" id="IPR019544">
    <property type="entry name" value="Tetratricopeptide_SHNi-TPR_dom"/>
</dbReference>
<evidence type="ECO:0000256" key="5">
    <source>
        <dbReference type="ARBA" id="ARBA00023242"/>
    </source>
</evidence>
<protein>
    <submittedName>
        <fullName evidence="10">Homeodomain-like containing protein</fullName>
    </submittedName>
</protein>
<feature type="compositionally biased region" description="Polar residues" evidence="8">
    <location>
        <begin position="1"/>
        <end position="15"/>
    </location>
</feature>
<dbReference type="Gene3D" id="1.25.40.10">
    <property type="entry name" value="Tetratricopeptide repeat domain"/>
    <property type="match status" value="1"/>
</dbReference>
<dbReference type="EMBL" id="BPLF01000003">
    <property type="protein sequence ID" value="GIX64842.1"/>
    <property type="molecule type" value="Genomic_DNA"/>
</dbReference>
<dbReference type="InterPro" id="IPR019734">
    <property type="entry name" value="TPR_rpt"/>
</dbReference>
<evidence type="ECO:0000256" key="4">
    <source>
        <dbReference type="ARBA" id="ARBA00022803"/>
    </source>
</evidence>
<evidence type="ECO:0000256" key="6">
    <source>
        <dbReference type="PROSITE-ProRule" id="PRU00339"/>
    </source>
</evidence>
<evidence type="ECO:0000256" key="1">
    <source>
        <dbReference type="ARBA" id="ARBA00004123"/>
    </source>
</evidence>
<dbReference type="GO" id="GO:0005654">
    <property type="term" value="C:nucleoplasm"/>
    <property type="evidence" value="ECO:0007669"/>
    <property type="project" value="TreeGrafter"/>
</dbReference>
<dbReference type="GO" id="GO:0003677">
    <property type="term" value="F:DNA binding"/>
    <property type="evidence" value="ECO:0007669"/>
    <property type="project" value="UniProtKB-KW"/>
</dbReference>
<keyword evidence="5" id="KW-0539">Nucleus</keyword>
<dbReference type="GO" id="GO:0034080">
    <property type="term" value="P:CENP-A containing chromatin assembly"/>
    <property type="evidence" value="ECO:0007669"/>
    <property type="project" value="TreeGrafter"/>
</dbReference>
<comment type="similarity">
    <text evidence="2">Belongs to the NASP family.</text>
</comment>
<name>A0AAV4LYZ5_BABCB</name>
<gene>
    <name evidence="10" type="ORF">BcabD6B2_42770</name>
</gene>
<keyword evidence="10" id="KW-0238">DNA-binding</keyword>
<organism evidence="10 11">
    <name type="scientific">Babesia caballi</name>
    <dbReference type="NCBI Taxonomy" id="5871"/>
    <lineage>
        <taxon>Eukaryota</taxon>
        <taxon>Sar</taxon>
        <taxon>Alveolata</taxon>
        <taxon>Apicomplexa</taxon>
        <taxon>Aconoidasida</taxon>
        <taxon>Piroplasmida</taxon>
        <taxon>Babesiidae</taxon>
        <taxon>Babesia</taxon>
    </lineage>
</organism>
<dbReference type="Proteomes" id="UP001497744">
    <property type="component" value="Unassembled WGS sequence"/>
</dbReference>
<feature type="repeat" description="TPR" evidence="6">
    <location>
        <begin position="160"/>
        <end position="193"/>
    </location>
</feature>
<evidence type="ECO:0000313" key="11">
    <source>
        <dbReference type="Proteomes" id="UP001497744"/>
    </source>
</evidence>
<dbReference type="InterPro" id="IPR051730">
    <property type="entry name" value="NASP-like"/>
</dbReference>
<dbReference type="PANTHER" id="PTHR15081">
    <property type="entry name" value="NUCLEAR AUTOANTIGENIC SPERM PROTEIN NASP -RELATED"/>
    <property type="match status" value="1"/>
</dbReference>
<keyword evidence="4 6" id="KW-0802">TPR repeat</keyword>
<sequence>MADESAQSPKGSASPKQEAPLEASVYDALSAEELYERGKHYFKVLRDFGEAAECFSRCLELRSGDNPNDTSLRECYLWYADSLLTKEEESQAVLATEVETGNDSDLPTADSILENAGEREACDESLAFEAFQVAFACYSGFLSECTLEGAELEKEVLDASYCLVRLGDMFLANNQFDEAAAEYGRAVELRRKYRLPDRHFASLYVSLAQSLMFSGRLGASLQTFVTAKELIFRLLVGEMDEDKRKRMHETLEDVELQIDDLRKMIASSSATTTQQGSQCNAASLVPQTTGAFDERMLESDSKSAVINVSENSTGAKRRIDISGMYK</sequence>
<reference evidence="10 11" key="1">
    <citation type="submission" date="2021-06" db="EMBL/GenBank/DDBJ databases">
        <title>Genome sequence of Babesia caballi.</title>
        <authorList>
            <person name="Yamagishi J."/>
            <person name="Kidaka T."/>
            <person name="Ochi A."/>
        </authorList>
    </citation>
    <scope>NUCLEOTIDE SEQUENCE [LARGE SCALE GENOMIC DNA]</scope>
    <source>
        <strain evidence="10">USDA-D6B2</strain>
    </source>
</reference>
<feature type="region of interest" description="Disordered" evidence="8">
    <location>
        <begin position="1"/>
        <end position="21"/>
    </location>
</feature>
<comment type="subcellular location">
    <subcellularLocation>
        <location evidence="1">Nucleus</location>
    </subcellularLocation>
</comment>
<accession>A0AAV4LYZ5</accession>
<feature type="domain" description="Tetratricopeptide SHNi-TPR" evidence="9">
    <location>
        <begin position="160"/>
        <end position="193"/>
    </location>
</feature>
<dbReference type="SUPFAM" id="SSF48452">
    <property type="entry name" value="TPR-like"/>
    <property type="match status" value="1"/>
</dbReference>
<feature type="coiled-coil region" evidence="7">
    <location>
        <begin position="244"/>
        <end position="271"/>
    </location>
</feature>
<dbReference type="AlphaFoldDB" id="A0AAV4LYZ5"/>
<dbReference type="RefSeq" id="XP_067716911.1">
    <property type="nucleotide sequence ID" value="XM_067860810.1"/>
</dbReference>
<keyword evidence="10" id="KW-0371">Homeobox</keyword>
<dbReference type="SMART" id="SM00028">
    <property type="entry name" value="TPR"/>
    <property type="match status" value="2"/>
</dbReference>
<dbReference type="PANTHER" id="PTHR15081:SF1">
    <property type="entry name" value="NUCLEAR AUTOANTIGENIC SPERM PROTEIN"/>
    <property type="match status" value="1"/>
</dbReference>
<dbReference type="GO" id="GO:0042393">
    <property type="term" value="F:histone binding"/>
    <property type="evidence" value="ECO:0007669"/>
    <property type="project" value="TreeGrafter"/>
</dbReference>
<dbReference type="GO" id="GO:0006335">
    <property type="term" value="P:DNA replication-dependent chromatin assembly"/>
    <property type="evidence" value="ECO:0007669"/>
    <property type="project" value="TreeGrafter"/>
</dbReference>
<evidence type="ECO:0000256" key="8">
    <source>
        <dbReference type="SAM" id="MobiDB-lite"/>
    </source>
</evidence>
<keyword evidence="7" id="KW-0175">Coiled coil</keyword>
<comment type="caution">
    <text evidence="10">The sequence shown here is derived from an EMBL/GenBank/DDBJ whole genome shotgun (WGS) entry which is preliminary data.</text>
</comment>
<evidence type="ECO:0000256" key="3">
    <source>
        <dbReference type="ARBA" id="ARBA00022737"/>
    </source>
</evidence>
<evidence type="ECO:0000256" key="2">
    <source>
        <dbReference type="ARBA" id="ARBA00008402"/>
    </source>
</evidence>
<evidence type="ECO:0000313" key="10">
    <source>
        <dbReference type="EMBL" id="GIX64842.1"/>
    </source>
</evidence>
<dbReference type="InterPro" id="IPR011990">
    <property type="entry name" value="TPR-like_helical_dom_sf"/>
</dbReference>